<dbReference type="GO" id="GO:0007156">
    <property type="term" value="P:homophilic cell adhesion via plasma membrane adhesion molecules"/>
    <property type="evidence" value="ECO:0007669"/>
    <property type="project" value="InterPro"/>
</dbReference>
<dbReference type="InterPro" id="IPR002126">
    <property type="entry name" value="Cadherin-like_dom"/>
</dbReference>
<dbReference type="FunFam" id="2.60.40.60:FF:000116">
    <property type="entry name" value="Dachsous cadherin-related 2"/>
    <property type="match status" value="1"/>
</dbReference>
<proteinExistence type="predicted"/>
<dbReference type="InterPro" id="IPR015919">
    <property type="entry name" value="Cadherin-like_sf"/>
</dbReference>
<dbReference type="Pfam" id="PF00028">
    <property type="entry name" value="Cadherin"/>
    <property type="match status" value="5"/>
</dbReference>
<keyword evidence="2" id="KW-0812">Transmembrane</keyword>
<dbReference type="PROSITE" id="PS50268">
    <property type="entry name" value="CADHERIN_2"/>
    <property type="match status" value="5"/>
</dbReference>
<evidence type="ECO:0000256" key="8">
    <source>
        <dbReference type="ARBA" id="ARBA00023180"/>
    </source>
</evidence>
<gene>
    <name evidence="12" type="ORF">AMK59_7728</name>
</gene>
<feature type="compositionally biased region" description="Basic residues" evidence="10">
    <location>
        <begin position="1"/>
        <end position="10"/>
    </location>
</feature>
<evidence type="ECO:0000259" key="11">
    <source>
        <dbReference type="PROSITE" id="PS50268"/>
    </source>
</evidence>
<keyword evidence="13" id="KW-1185">Reference proteome</keyword>
<evidence type="ECO:0000313" key="13">
    <source>
        <dbReference type="Proteomes" id="UP000051574"/>
    </source>
</evidence>
<dbReference type="GO" id="GO:0007163">
    <property type="term" value="P:establishment or maintenance of cell polarity"/>
    <property type="evidence" value="ECO:0007669"/>
    <property type="project" value="UniProtKB-ARBA"/>
</dbReference>
<dbReference type="PROSITE" id="PS00232">
    <property type="entry name" value="CADHERIN_1"/>
    <property type="match status" value="3"/>
</dbReference>
<dbReference type="AlphaFoldDB" id="A0A0T6AV74"/>
<evidence type="ECO:0000256" key="1">
    <source>
        <dbReference type="ARBA" id="ARBA00004370"/>
    </source>
</evidence>
<feature type="domain" description="Cadherin" evidence="11">
    <location>
        <begin position="27"/>
        <end position="136"/>
    </location>
</feature>
<keyword evidence="3" id="KW-0677">Repeat</keyword>
<dbReference type="PRINTS" id="PR00205">
    <property type="entry name" value="CADHERIN"/>
</dbReference>
<dbReference type="InterPro" id="IPR020894">
    <property type="entry name" value="Cadherin_CS"/>
</dbReference>
<feature type="non-terminal residue" evidence="12">
    <location>
        <position position="588"/>
    </location>
</feature>
<dbReference type="PANTHER" id="PTHR24026">
    <property type="entry name" value="FAT ATYPICAL CADHERIN-RELATED"/>
    <property type="match status" value="1"/>
</dbReference>
<dbReference type="GO" id="GO:0005509">
    <property type="term" value="F:calcium ion binding"/>
    <property type="evidence" value="ECO:0007669"/>
    <property type="project" value="UniProtKB-UniRule"/>
</dbReference>
<feature type="domain" description="Cadherin" evidence="11">
    <location>
        <begin position="241"/>
        <end position="345"/>
    </location>
</feature>
<evidence type="ECO:0000256" key="2">
    <source>
        <dbReference type="ARBA" id="ARBA00022692"/>
    </source>
</evidence>
<evidence type="ECO:0000256" key="3">
    <source>
        <dbReference type="ARBA" id="ARBA00022737"/>
    </source>
</evidence>
<evidence type="ECO:0000256" key="6">
    <source>
        <dbReference type="ARBA" id="ARBA00022989"/>
    </source>
</evidence>
<comment type="subcellular location">
    <subcellularLocation>
        <location evidence="1">Membrane</location>
    </subcellularLocation>
</comment>
<keyword evidence="5" id="KW-0130">Cell adhesion</keyword>
<organism evidence="12 13">
    <name type="scientific">Oryctes borbonicus</name>
    <dbReference type="NCBI Taxonomy" id="1629725"/>
    <lineage>
        <taxon>Eukaryota</taxon>
        <taxon>Metazoa</taxon>
        <taxon>Ecdysozoa</taxon>
        <taxon>Arthropoda</taxon>
        <taxon>Hexapoda</taxon>
        <taxon>Insecta</taxon>
        <taxon>Pterygota</taxon>
        <taxon>Neoptera</taxon>
        <taxon>Endopterygota</taxon>
        <taxon>Coleoptera</taxon>
        <taxon>Polyphaga</taxon>
        <taxon>Scarabaeiformia</taxon>
        <taxon>Scarabaeidae</taxon>
        <taxon>Dynastinae</taxon>
        <taxon>Oryctes</taxon>
    </lineage>
</organism>
<name>A0A0T6AV74_9SCAR</name>
<evidence type="ECO:0000256" key="10">
    <source>
        <dbReference type="SAM" id="MobiDB-lite"/>
    </source>
</evidence>
<dbReference type="GO" id="GO:0005886">
    <property type="term" value="C:plasma membrane"/>
    <property type="evidence" value="ECO:0007669"/>
    <property type="project" value="InterPro"/>
</dbReference>
<feature type="non-terminal residue" evidence="12">
    <location>
        <position position="1"/>
    </location>
</feature>
<dbReference type="FunFam" id="2.60.40.60:FF:000020">
    <property type="entry name" value="Dachsous cadherin-related 1b"/>
    <property type="match status" value="2"/>
</dbReference>
<dbReference type="Gene3D" id="2.60.40.60">
    <property type="entry name" value="Cadherins"/>
    <property type="match status" value="6"/>
</dbReference>
<comment type="caution">
    <text evidence="12">The sequence shown here is derived from an EMBL/GenBank/DDBJ whole genome shotgun (WGS) entry which is preliminary data.</text>
</comment>
<dbReference type="GO" id="GO:0060429">
    <property type="term" value="P:epithelium development"/>
    <property type="evidence" value="ECO:0007669"/>
    <property type="project" value="UniProtKB-ARBA"/>
</dbReference>
<feature type="domain" description="Cadherin" evidence="11">
    <location>
        <begin position="453"/>
        <end position="558"/>
    </location>
</feature>
<dbReference type="Proteomes" id="UP000051574">
    <property type="component" value="Unassembled WGS sequence"/>
</dbReference>
<feature type="compositionally biased region" description="Polar residues" evidence="10">
    <location>
        <begin position="12"/>
        <end position="21"/>
    </location>
</feature>
<dbReference type="PANTHER" id="PTHR24026:SF133">
    <property type="entry name" value="CADHERIN-RELATED FAMILY MEMBER 2"/>
    <property type="match status" value="1"/>
</dbReference>
<evidence type="ECO:0000256" key="5">
    <source>
        <dbReference type="ARBA" id="ARBA00022889"/>
    </source>
</evidence>
<evidence type="ECO:0000256" key="7">
    <source>
        <dbReference type="ARBA" id="ARBA00023136"/>
    </source>
</evidence>
<keyword evidence="6" id="KW-1133">Transmembrane helix</keyword>
<feature type="domain" description="Cadherin" evidence="11">
    <location>
        <begin position="346"/>
        <end position="450"/>
    </location>
</feature>
<reference evidence="12 13" key="1">
    <citation type="submission" date="2015-09" db="EMBL/GenBank/DDBJ databases">
        <title>Draft genome of the scarab beetle Oryctes borbonicus.</title>
        <authorList>
            <person name="Meyer J.M."/>
            <person name="Markov G.V."/>
            <person name="Baskaran P."/>
            <person name="Herrmann M."/>
            <person name="Sommer R.J."/>
            <person name="Roedelsperger C."/>
        </authorList>
    </citation>
    <scope>NUCLEOTIDE SEQUENCE [LARGE SCALE GENOMIC DNA]</scope>
    <source>
        <strain evidence="12">OB123</strain>
        <tissue evidence="12">Whole animal</tissue>
    </source>
</reference>
<dbReference type="CDD" id="cd11304">
    <property type="entry name" value="Cadherin_repeat"/>
    <property type="match status" value="5"/>
</dbReference>
<dbReference type="SMART" id="SM00112">
    <property type="entry name" value="CA"/>
    <property type="match status" value="5"/>
</dbReference>
<accession>A0A0T6AV74</accession>
<dbReference type="SUPFAM" id="SSF49313">
    <property type="entry name" value="Cadherin-like"/>
    <property type="match status" value="6"/>
</dbReference>
<dbReference type="FunFam" id="2.60.40.60:FF:000226">
    <property type="entry name" value="Dachsous, isoform B"/>
    <property type="match status" value="1"/>
</dbReference>
<keyword evidence="4 9" id="KW-0106">Calcium</keyword>
<dbReference type="GO" id="GO:0009653">
    <property type="term" value="P:anatomical structure morphogenesis"/>
    <property type="evidence" value="ECO:0007669"/>
    <property type="project" value="UniProtKB-ARBA"/>
</dbReference>
<protein>
    <submittedName>
        <fullName evidence="12">Cadherin</fullName>
    </submittedName>
</protein>
<keyword evidence="8" id="KW-0325">Glycoprotein</keyword>
<evidence type="ECO:0000256" key="4">
    <source>
        <dbReference type="ARBA" id="ARBA00022837"/>
    </source>
</evidence>
<dbReference type="OrthoDB" id="6252479at2759"/>
<dbReference type="EMBL" id="LJIG01022779">
    <property type="protein sequence ID" value="KRT78757.1"/>
    <property type="molecule type" value="Genomic_DNA"/>
</dbReference>
<feature type="domain" description="Cadherin" evidence="11">
    <location>
        <begin position="138"/>
        <end position="240"/>
    </location>
</feature>
<evidence type="ECO:0000313" key="12">
    <source>
        <dbReference type="EMBL" id="KRT78757.1"/>
    </source>
</evidence>
<feature type="region of interest" description="Disordered" evidence="10">
    <location>
        <begin position="1"/>
        <end position="21"/>
    </location>
</feature>
<sequence length="588" mass="64597">HGTPTRHAHTTLKLSVQSSSENPPRFVNSMYYANIAENAGIGTFVVKVAARSTHNEKGGNLTFSIPSGIADDAFTINPITGTVKTNKPLDREQVESYIIPTYVTDFSSQDNAVRSQFDIATIHITITDVNDHTPEFKVGACYPLAIPENNDFGIVHTVVATDLDSGKNGEVTYSVTGGNIGNKFSIDAKTGELAARSLDRESHSRYHLTITAQDRGNPSLQGSCNISVLVEDQNDNDPKFDSPSYSTSVLEDVAVDTSVLRVKAKDADLGVNARIIYSLANESQWLFRIDNKTGIITTAGLFDRERQNTYNFLVVATDSGKYNARSQKVPVKVQILDANDNKPIFTKYPFKEKISAYIQPGHTILKVSAKDADQGTNADIVYSLVSGQYSHMFRINPNTGMLSASQSLASQSGKIIHLNVIATDKGNPPQSSTGLIEIYVGDTSEDSPKLRFQNSSYKVTISENMDPFKDVMHVAAIRSDGRRQKIVYSFGTGNEEGIFQINSETGAIQVQNSRYLDYELHKEVRLVVEAKTESNPILYGYCEVIVSLMDQNDNAPKFSQQQYSVSVYEGNNKNALVLQVFAFDADEG</sequence>
<evidence type="ECO:0000256" key="9">
    <source>
        <dbReference type="PROSITE-ProRule" id="PRU00043"/>
    </source>
</evidence>
<keyword evidence="7" id="KW-0472">Membrane</keyword>